<keyword evidence="9 12" id="KW-0472">Membrane</keyword>
<dbReference type="GO" id="GO:0006814">
    <property type="term" value="P:sodium ion transport"/>
    <property type="evidence" value="ECO:0007669"/>
    <property type="project" value="UniProtKB-KW"/>
</dbReference>
<keyword evidence="10" id="KW-0739">Sodium transport</keyword>
<dbReference type="EMBL" id="JFDO01000016">
    <property type="protein sequence ID" value="KEZ19085.1"/>
    <property type="molecule type" value="Genomic_DNA"/>
</dbReference>
<gene>
    <name evidence="13" type="ORF">MCAPa_4010</name>
</gene>
<evidence type="ECO:0000256" key="8">
    <source>
        <dbReference type="ARBA" id="ARBA00023065"/>
    </source>
</evidence>
<evidence type="ECO:0000256" key="9">
    <source>
        <dbReference type="ARBA" id="ARBA00023136"/>
    </source>
</evidence>
<evidence type="ECO:0000256" key="5">
    <source>
        <dbReference type="ARBA" id="ARBA00022692"/>
    </source>
</evidence>
<dbReference type="PANTHER" id="PTHR42985:SF40">
    <property type="entry name" value="LD47995P-RELATED"/>
    <property type="match status" value="1"/>
</dbReference>
<dbReference type="Pfam" id="PF00474">
    <property type="entry name" value="SSF"/>
    <property type="match status" value="1"/>
</dbReference>
<feature type="transmembrane region" description="Helical" evidence="12">
    <location>
        <begin position="24"/>
        <end position="43"/>
    </location>
</feature>
<feature type="transmembrane region" description="Helical" evidence="12">
    <location>
        <begin position="428"/>
        <end position="452"/>
    </location>
</feature>
<comment type="caution">
    <text evidence="13">The sequence shown here is derived from an EMBL/GenBank/DDBJ whole genome shotgun (WGS) entry which is preliminary data.</text>
</comment>
<feature type="transmembrane region" description="Helical" evidence="12">
    <location>
        <begin position="490"/>
        <end position="511"/>
    </location>
</feature>
<evidence type="ECO:0000256" key="3">
    <source>
        <dbReference type="ARBA" id="ARBA00022448"/>
    </source>
</evidence>
<accession>A0A084EM93</accession>
<evidence type="ECO:0000256" key="6">
    <source>
        <dbReference type="ARBA" id="ARBA00022989"/>
    </source>
</evidence>
<keyword evidence="4" id="KW-1003">Cell membrane</keyword>
<dbReference type="PROSITE" id="PS50283">
    <property type="entry name" value="NA_SOLUT_SYMP_3"/>
    <property type="match status" value="1"/>
</dbReference>
<feature type="transmembrane region" description="Helical" evidence="12">
    <location>
        <begin position="400"/>
        <end position="422"/>
    </location>
</feature>
<feature type="transmembrane region" description="Helical" evidence="12">
    <location>
        <begin position="94"/>
        <end position="115"/>
    </location>
</feature>
<feature type="transmembrane region" description="Helical" evidence="12">
    <location>
        <begin position="201"/>
        <end position="220"/>
    </location>
</feature>
<evidence type="ECO:0000256" key="2">
    <source>
        <dbReference type="ARBA" id="ARBA00006434"/>
    </source>
</evidence>
<keyword evidence="5 12" id="KW-0812">Transmembrane</keyword>
<evidence type="ECO:0000313" key="14">
    <source>
        <dbReference type="Proteomes" id="UP000028533"/>
    </source>
</evidence>
<keyword evidence="7" id="KW-0915">Sodium</keyword>
<feature type="transmembrane region" description="Helical" evidence="12">
    <location>
        <begin position="459"/>
        <end position="478"/>
    </location>
</feature>
<evidence type="ECO:0000256" key="12">
    <source>
        <dbReference type="SAM" id="Phobius"/>
    </source>
</evidence>
<feature type="transmembrane region" description="Helical" evidence="12">
    <location>
        <begin position="136"/>
        <end position="159"/>
    </location>
</feature>
<feature type="transmembrane region" description="Helical" evidence="12">
    <location>
        <begin position="64"/>
        <end position="82"/>
    </location>
</feature>
<dbReference type="RefSeq" id="WP_036431755.1">
    <property type="nucleotide sequence ID" value="NZ_JFDO01000016.1"/>
</dbReference>
<reference evidence="13 14" key="1">
    <citation type="submission" date="2014-02" db="EMBL/GenBank/DDBJ databases">
        <title>Genome sequence of Mycoplasma capricolum subsp. capricolum strain 14232.</title>
        <authorList>
            <person name="Sirand-Pugnet P."/>
            <person name="Breton M."/>
            <person name="Dordet-Frisoni E."/>
            <person name="Baranowski E."/>
            <person name="Barre A."/>
            <person name="Couture C."/>
            <person name="Dupuy V."/>
            <person name="Gaurivaud P."/>
            <person name="Jacob D."/>
            <person name="Lemaitre C."/>
            <person name="Manso-Silvan L."/>
            <person name="Nikolski M."/>
            <person name="Nouvel L.-X."/>
            <person name="Poumarat F."/>
            <person name="Tardy F."/>
            <person name="Thebault P."/>
            <person name="Theil S."/>
            <person name="Citti C."/>
            <person name="Thiaucourt F."/>
            <person name="Blanchard A."/>
        </authorList>
    </citation>
    <scope>NUCLEOTIDE SEQUENCE [LARGE SCALE GENOMIC DNA]</scope>
    <source>
        <strain evidence="13 14">14232</strain>
    </source>
</reference>
<dbReference type="AlphaFoldDB" id="A0A084EM93"/>
<dbReference type="NCBIfam" id="TIGR00813">
    <property type="entry name" value="sss"/>
    <property type="match status" value="1"/>
</dbReference>
<name>A0A084EM93_MYCCA</name>
<proteinExistence type="inferred from homology"/>
<evidence type="ECO:0000256" key="10">
    <source>
        <dbReference type="ARBA" id="ARBA00023201"/>
    </source>
</evidence>
<feature type="transmembrane region" description="Helical" evidence="12">
    <location>
        <begin position="171"/>
        <end position="194"/>
    </location>
</feature>
<dbReference type="GO" id="GO:0015293">
    <property type="term" value="F:symporter activity"/>
    <property type="evidence" value="ECO:0007669"/>
    <property type="project" value="TreeGrafter"/>
</dbReference>
<keyword evidence="8" id="KW-0406">Ion transport</keyword>
<dbReference type="CDD" id="cd11495">
    <property type="entry name" value="SLC5sbd_NIS-like_u3"/>
    <property type="match status" value="1"/>
</dbReference>
<protein>
    <submittedName>
        <fullName evidence="13">Uncharacterized protein</fullName>
    </submittedName>
</protein>
<organism evidence="13 14">
    <name type="scientific">Mycoplasma capricolum subsp. capricolum 14232</name>
    <dbReference type="NCBI Taxonomy" id="1188238"/>
    <lineage>
        <taxon>Bacteria</taxon>
        <taxon>Bacillati</taxon>
        <taxon>Mycoplasmatota</taxon>
        <taxon>Mollicutes</taxon>
        <taxon>Mycoplasmataceae</taxon>
        <taxon>Mycoplasma</taxon>
    </lineage>
</organism>
<dbReference type="Proteomes" id="UP000028533">
    <property type="component" value="Unassembled WGS sequence"/>
</dbReference>
<dbReference type="PANTHER" id="PTHR42985">
    <property type="entry name" value="SODIUM-COUPLED MONOCARBOXYLATE TRANSPORTER"/>
    <property type="match status" value="1"/>
</dbReference>
<dbReference type="InterPro" id="IPR038377">
    <property type="entry name" value="Na/Glc_symporter_sf"/>
</dbReference>
<evidence type="ECO:0000313" key="13">
    <source>
        <dbReference type="EMBL" id="KEZ19085.1"/>
    </source>
</evidence>
<keyword evidence="6 12" id="KW-1133">Transmembrane helix</keyword>
<evidence type="ECO:0000256" key="7">
    <source>
        <dbReference type="ARBA" id="ARBA00023053"/>
    </source>
</evidence>
<evidence type="ECO:0000256" key="1">
    <source>
        <dbReference type="ARBA" id="ARBA00004651"/>
    </source>
</evidence>
<feature type="transmembrane region" description="Helical" evidence="12">
    <location>
        <begin position="341"/>
        <end position="363"/>
    </location>
</feature>
<dbReference type="GO" id="GO:0005886">
    <property type="term" value="C:plasma membrane"/>
    <property type="evidence" value="ECO:0007669"/>
    <property type="project" value="UniProtKB-SubCell"/>
</dbReference>
<evidence type="ECO:0000256" key="11">
    <source>
        <dbReference type="RuleBase" id="RU362091"/>
    </source>
</evidence>
<dbReference type="Gene3D" id="1.20.1730.10">
    <property type="entry name" value="Sodium/glucose cotransporter"/>
    <property type="match status" value="1"/>
</dbReference>
<keyword evidence="3" id="KW-0813">Transport</keyword>
<comment type="subcellular location">
    <subcellularLocation>
        <location evidence="1">Cell membrane</location>
        <topology evidence="1">Multi-pass membrane protein</topology>
    </subcellularLocation>
</comment>
<comment type="similarity">
    <text evidence="2 11">Belongs to the sodium:solute symporter (SSF) (TC 2.A.21) family.</text>
</comment>
<sequence>MNSLILFTEKTTNAAIKSFHWVDYVVLVIYLLFTLSIGLYFQLKSKLQKANNTDEYFKAGGKTPGWVAGFSIYATTLSAITYMATPAKAFSSDWLFAFGNLTIFIATPLLIRFIIPFFKKLNDVSGYGFLEKRFSYFLRVSASLMFILFHVIRVGLIIYLPTIALTAVTNINPYLIAIIIGVFCVISTVLGGLNGVIWSDFIQAVVLIGGILLAIIFALVKIENLSEVNNIVINNHKLLEKESIIPQNWAKPWILVLFFGQLINTFYQYIGSQDVVQRYQSNQSFKQVKKGLWTNAILALITILLFYGMGTLLYAFYVQKTGLTNIEDIMKSIGIKANNQILPYFIVTVLPVGISGLIIAGIYSASMSTISSSLHSAATCIVEDILVRIKPNLKDKEKMYWAKGLILGIGLLGTIASIILIISKADNLLDLFAAVIGLFGTSVTVIYLLGIFTKRTSNIGAILGSISSFIIVFAIFIVNKTSKTTVVSDFYGIILAFIVGLLLGYLSSFIFKNKKIDKLEGLTIHTFSKQDFNKMIEDGEKEWQEIKTNENQFKKDLIKKIKQKKVAKSN</sequence>
<dbReference type="InterPro" id="IPR051163">
    <property type="entry name" value="Sodium:Solute_Symporter_SSF"/>
</dbReference>
<feature type="transmembrane region" description="Helical" evidence="12">
    <location>
        <begin position="292"/>
        <end position="317"/>
    </location>
</feature>
<evidence type="ECO:0000256" key="4">
    <source>
        <dbReference type="ARBA" id="ARBA00022475"/>
    </source>
</evidence>
<dbReference type="InterPro" id="IPR001734">
    <property type="entry name" value="Na/solute_symporter"/>
</dbReference>